<evidence type="ECO:0000256" key="2">
    <source>
        <dbReference type="ARBA" id="ARBA00022475"/>
    </source>
</evidence>
<feature type="domain" description="4Fe-4S ferredoxin-type" evidence="13">
    <location>
        <begin position="126"/>
        <end position="155"/>
    </location>
</feature>
<proteinExistence type="predicted"/>
<dbReference type="InterPro" id="IPR007202">
    <property type="entry name" value="4Fe-4S_dom"/>
</dbReference>
<evidence type="ECO:0000313" key="16">
    <source>
        <dbReference type="Proteomes" id="UP000324285"/>
    </source>
</evidence>
<evidence type="ECO:0000256" key="5">
    <source>
        <dbReference type="ARBA" id="ARBA00022723"/>
    </source>
</evidence>
<evidence type="ECO:0000256" key="8">
    <source>
        <dbReference type="ARBA" id="ARBA00022982"/>
    </source>
</evidence>
<dbReference type="InterPro" id="IPR017900">
    <property type="entry name" value="4Fe4S_Fe_S_CS"/>
</dbReference>
<dbReference type="Gene3D" id="1.10.15.40">
    <property type="entry name" value="Electron transport complex subunit B, putative Fe-S cluster"/>
    <property type="match status" value="1"/>
</dbReference>
<evidence type="ECO:0000256" key="11">
    <source>
        <dbReference type="ARBA" id="ARBA00023136"/>
    </source>
</evidence>
<dbReference type="GO" id="GO:0009055">
    <property type="term" value="F:electron transfer activity"/>
    <property type="evidence" value="ECO:0007669"/>
    <property type="project" value="InterPro"/>
</dbReference>
<dbReference type="KEGG" id="hbh:E4T21_08760"/>
<name>A0A5C1NEM1_9GAMM</name>
<dbReference type="InterPro" id="IPR050294">
    <property type="entry name" value="RnfB_subfamily"/>
</dbReference>
<accession>A0A5C1NEM1</accession>
<dbReference type="PROSITE" id="PS00198">
    <property type="entry name" value="4FE4S_FER_1"/>
    <property type="match status" value="1"/>
</dbReference>
<protein>
    <submittedName>
        <fullName evidence="15">RnfABCDGE type electron transport complex subunit B</fullName>
    </submittedName>
</protein>
<feature type="domain" description="4Fe-4S" evidence="14">
    <location>
        <begin position="18"/>
        <end position="83"/>
    </location>
</feature>
<organism evidence="15 16">
    <name type="scientific">Halomonas binhaiensis</name>
    <dbReference type="NCBI Taxonomy" id="2562282"/>
    <lineage>
        <taxon>Bacteria</taxon>
        <taxon>Pseudomonadati</taxon>
        <taxon>Pseudomonadota</taxon>
        <taxon>Gammaproteobacteria</taxon>
        <taxon>Oceanospirillales</taxon>
        <taxon>Halomonadaceae</taxon>
        <taxon>Halomonas</taxon>
    </lineage>
</organism>
<keyword evidence="1" id="KW-0813">Transport</keyword>
<evidence type="ECO:0000256" key="7">
    <source>
        <dbReference type="ARBA" id="ARBA00022967"/>
    </source>
</evidence>
<keyword evidence="2" id="KW-1003">Cell membrane</keyword>
<evidence type="ECO:0000256" key="4">
    <source>
        <dbReference type="ARBA" id="ARBA00022519"/>
    </source>
</evidence>
<reference evidence="15" key="1">
    <citation type="submission" date="2021-02" db="EMBL/GenBank/DDBJ databases">
        <title>Strain Y2R2, a novel species of the genus Halomonas.</title>
        <authorList>
            <person name="Huang H."/>
        </authorList>
    </citation>
    <scope>NUCLEOTIDE SEQUENCE</scope>
    <source>
        <strain evidence="15">Y2R2</strain>
    </source>
</reference>
<evidence type="ECO:0000256" key="1">
    <source>
        <dbReference type="ARBA" id="ARBA00022448"/>
    </source>
</evidence>
<evidence type="ECO:0000256" key="9">
    <source>
        <dbReference type="ARBA" id="ARBA00023004"/>
    </source>
</evidence>
<dbReference type="GO" id="GO:0051539">
    <property type="term" value="F:4 iron, 4 sulfur cluster binding"/>
    <property type="evidence" value="ECO:0007669"/>
    <property type="project" value="UniProtKB-KW"/>
</dbReference>
<keyword evidence="5" id="KW-0479">Metal-binding</keyword>
<dbReference type="SUPFAM" id="SSF54862">
    <property type="entry name" value="4Fe-4S ferredoxins"/>
    <property type="match status" value="1"/>
</dbReference>
<evidence type="ECO:0000313" key="15">
    <source>
        <dbReference type="EMBL" id="QEM81626.1"/>
    </source>
</evidence>
<dbReference type="OrthoDB" id="9789936at2"/>
<dbReference type="PROSITE" id="PS51656">
    <property type="entry name" value="4FE4S"/>
    <property type="match status" value="1"/>
</dbReference>
<evidence type="ECO:0000256" key="12">
    <source>
        <dbReference type="SAM" id="MobiDB-lite"/>
    </source>
</evidence>
<dbReference type="PROSITE" id="PS51379">
    <property type="entry name" value="4FE4S_FER_2"/>
    <property type="match status" value="2"/>
</dbReference>
<keyword evidence="7" id="KW-1278">Translocase</keyword>
<gene>
    <name evidence="15" type="ORF">E4T21_08760</name>
</gene>
<evidence type="ECO:0000256" key="3">
    <source>
        <dbReference type="ARBA" id="ARBA00022485"/>
    </source>
</evidence>
<dbReference type="InterPro" id="IPR010207">
    <property type="entry name" value="Elect_transpt_cplx_RnfB/RsxB"/>
</dbReference>
<keyword evidence="4" id="KW-0997">Cell inner membrane</keyword>
<dbReference type="Proteomes" id="UP000324285">
    <property type="component" value="Chromosome"/>
</dbReference>
<feature type="domain" description="4Fe-4S ferredoxin-type" evidence="13">
    <location>
        <begin position="96"/>
        <end position="125"/>
    </location>
</feature>
<feature type="compositionally biased region" description="Polar residues" evidence="12">
    <location>
        <begin position="222"/>
        <end position="239"/>
    </location>
</feature>
<keyword evidence="8" id="KW-0249">Electron transport</keyword>
<feature type="region of interest" description="Disordered" evidence="12">
    <location>
        <begin position="188"/>
        <end position="240"/>
    </location>
</feature>
<sequence>MASTYWNPIAAPSRASASAKPTVMNQHALIEAIDATLPQTQCGKCGHAGCRPYAEAIAAGEPINRCPPGGEATIVRLAELTDRAILPLEQPAQSPLTAWIREDECIGCTKCIQACPVDAILGAAKHMHTVITDECTGCELCILPCPVDCIDLLPHPGWQAANDDTERQAYLAQRASNARQRFLARNQRLARQAEERRQRRAKRLASRNTSQGMEKDAHACADQSTGQPAHASSVSPSSLRTKRVSLLASLKRVSRQQQQNGLTDAQGAELERRAAELRTRLADIDQQLSNTSTAQPGPGQRQRRFAVSAAEQSLRRAQQQLAHAVRQNDPAAIANAQQQLEQAKQILADARAAQPS</sequence>
<dbReference type="AlphaFoldDB" id="A0A5C1NEM1"/>
<dbReference type="PANTHER" id="PTHR42859">
    <property type="entry name" value="OXIDOREDUCTASE"/>
    <property type="match status" value="1"/>
</dbReference>
<evidence type="ECO:0000259" key="13">
    <source>
        <dbReference type="PROSITE" id="PS51379"/>
    </source>
</evidence>
<dbReference type="Pfam" id="PF14697">
    <property type="entry name" value="Fer4_21"/>
    <property type="match status" value="1"/>
</dbReference>
<keyword evidence="9" id="KW-0408">Iron</keyword>
<dbReference type="EMBL" id="CP038437">
    <property type="protein sequence ID" value="QEM81626.1"/>
    <property type="molecule type" value="Genomic_DNA"/>
</dbReference>
<dbReference type="Pfam" id="PF04060">
    <property type="entry name" value="FeS"/>
    <property type="match status" value="1"/>
</dbReference>
<evidence type="ECO:0000259" key="14">
    <source>
        <dbReference type="PROSITE" id="PS51656"/>
    </source>
</evidence>
<keyword evidence="6" id="KW-0677">Repeat</keyword>
<dbReference type="PANTHER" id="PTHR42859:SF3">
    <property type="entry name" value="ION-TRANSLOCATING OXIDOREDUCTASE COMPLEX SUBUNIT B"/>
    <property type="match status" value="1"/>
</dbReference>
<evidence type="ECO:0000256" key="10">
    <source>
        <dbReference type="ARBA" id="ARBA00023014"/>
    </source>
</evidence>
<keyword evidence="16" id="KW-1185">Reference proteome</keyword>
<dbReference type="InterPro" id="IPR017896">
    <property type="entry name" value="4Fe4S_Fe-S-bd"/>
</dbReference>
<evidence type="ECO:0000256" key="6">
    <source>
        <dbReference type="ARBA" id="ARBA00022737"/>
    </source>
</evidence>
<keyword evidence="11" id="KW-0472">Membrane</keyword>
<dbReference type="GO" id="GO:0046872">
    <property type="term" value="F:metal ion binding"/>
    <property type="evidence" value="ECO:0007669"/>
    <property type="project" value="UniProtKB-KW"/>
</dbReference>
<dbReference type="NCBIfam" id="TIGR01944">
    <property type="entry name" value="rnfB"/>
    <property type="match status" value="1"/>
</dbReference>
<feature type="compositionally biased region" description="Polar residues" evidence="12">
    <location>
        <begin position="286"/>
        <end position="295"/>
    </location>
</feature>
<keyword evidence="3" id="KW-0004">4Fe-4S</keyword>
<dbReference type="Gene3D" id="3.30.70.20">
    <property type="match status" value="1"/>
</dbReference>
<keyword evidence="10" id="KW-0411">Iron-sulfur</keyword>
<feature type="region of interest" description="Disordered" evidence="12">
    <location>
        <begin position="284"/>
        <end position="314"/>
    </location>
</feature>